<feature type="compositionally biased region" description="Polar residues" evidence="8">
    <location>
        <begin position="465"/>
        <end position="492"/>
    </location>
</feature>
<evidence type="ECO:0000256" key="2">
    <source>
        <dbReference type="ARBA" id="ARBA00022448"/>
    </source>
</evidence>
<dbReference type="InterPro" id="IPR000156">
    <property type="entry name" value="Ran_bind_dom"/>
</dbReference>
<dbReference type="InterPro" id="IPR011993">
    <property type="entry name" value="PH-like_dom_sf"/>
</dbReference>
<feature type="region of interest" description="Disordered" evidence="8">
    <location>
        <begin position="465"/>
        <end position="527"/>
    </location>
</feature>
<dbReference type="SUPFAM" id="SSF50729">
    <property type="entry name" value="PH domain-like"/>
    <property type="match status" value="1"/>
</dbReference>
<comment type="caution">
    <text evidence="10">The sequence shown here is derived from an EMBL/GenBank/DDBJ whole genome shotgun (WGS) entry which is preliminary data.</text>
</comment>
<reference evidence="10" key="1">
    <citation type="submission" date="2022-07" db="EMBL/GenBank/DDBJ databases">
        <title>Phylogenomic reconstructions and comparative analyses of Kickxellomycotina fungi.</title>
        <authorList>
            <person name="Reynolds N.K."/>
            <person name="Stajich J.E."/>
            <person name="Barry K."/>
            <person name="Grigoriev I.V."/>
            <person name="Crous P."/>
            <person name="Smith M.E."/>
        </authorList>
    </citation>
    <scope>NUCLEOTIDE SEQUENCE</scope>
    <source>
        <strain evidence="10">RSA 567</strain>
    </source>
</reference>
<dbReference type="AlphaFoldDB" id="A0A9W8EAP6"/>
<feature type="region of interest" description="Disordered" evidence="8">
    <location>
        <begin position="265"/>
        <end position="340"/>
    </location>
</feature>
<keyword evidence="2" id="KW-0813">Transport</keyword>
<evidence type="ECO:0000256" key="7">
    <source>
        <dbReference type="ARBA" id="ARBA00023242"/>
    </source>
</evidence>
<dbReference type="Pfam" id="PF08911">
    <property type="entry name" value="NUP50"/>
    <property type="match status" value="1"/>
</dbReference>
<dbReference type="PANTHER" id="PTHR38697">
    <property type="entry name" value="NUCLEAR PORE COMPLEX PROTEIN SIMILAR TO S. CEREVISIAE NUP2 (EUROFUNG)"/>
    <property type="match status" value="1"/>
</dbReference>
<proteinExistence type="predicted"/>
<feature type="region of interest" description="Disordered" evidence="8">
    <location>
        <begin position="102"/>
        <end position="161"/>
    </location>
</feature>
<dbReference type="PROSITE" id="PS50196">
    <property type="entry name" value="RANBD1"/>
    <property type="match status" value="1"/>
</dbReference>
<dbReference type="Gene3D" id="2.30.29.30">
    <property type="entry name" value="Pleckstrin-homology domain (PH domain)/Phosphotyrosine-binding domain (PTB)"/>
    <property type="match status" value="1"/>
</dbReference>
<dbReference type="GO" id="GO:0005643">
    <property type="term" value="C:nuclear pore"/>
    <property type="evidence" value="ECO:0007669"/>
    <property type="project" value="UniProtKB-SubCell"/>
</dbReference>
<keyword evidence="4" id="KW-0653">Protein transport</keyword>
<gene>
    <name evidence="10" type="ORF">H4R34_001686</name>
</gene>
<dbReference type="Proteomes" id="UP001151582">
    <property type="component" value="Unassembled WGS sequence"/>
</dbReference>
<dbReference type="InterPro" id="IPR015007">
    <property type="entry name" value="NUP2/50/61"/>
</dbReference>
<keyword evidence="11" id="KW-1185">Reference proteome</keyword>
<feature type="region of interest" description="Disordered" evidence="8">
    <location>
        <begin position="13"/>
        <end position="83"/>
    </location>
</feature>
<evidence type="ECO:0000259" key="9">
    <source>
        <dbReference type="PROSITE" id="PS50196"/>
    </source>
</evidence>
<comment type="subcellular location">
    <subcellularLocation>
        <location evidence="1">Nucleus</location>
        <location evidence="1">Nuclear pore complex</location>
    </subcellularLocation>
</comment>
<feature type="compositionally biased region" description="Low complexity" evidence="8">
    <location>
        <begin position="291"/>
        <end position="304"/>
    </location>
</feature>
<organism evidence="10 11">
    <name type="scientific">Dimargaris verticillata</name>
    <dbReference type="NCBI Taxonomy" id="2761393"/>
    <lineage>
        <taxon>Eukaryota</taxon>
        <taxon>Fungi</taxon>
        <taxon>Fungi incertae sedis</taxon>
        <taxon>Zoopagomycota</taxon>
        <taxon>Kickxellomycotina</taxon>
        <taxon>Dimargaritomycetes</taxon>
        <taxon>Dimargaritales</taxon>
        <taxon>Dimargaritaceae</taxon>
        <taxon>Dimargaris</taxon>
    </lineage>
</organism>
<name>A0A9W8EAP6_9FUNG</name>
<dbReference type="GO" id="GO:0051028">
    <property type="term" value="P:mRNA transport"/>
    <property type="evidence" value="ECO:0007669"/>
    <property type="project" value="UniProtKB-KW"/>
</dbReference>
<feature type="compositionally biased region" description="Acidic residues" evidence="8">
    <location>
        <begin position="16"/>
        <end position="25"/>
    </location>
</feature>
<dbReference type="EMBL" id="JANBQB010000088">
    <property type="protein sequence ID" value="KAJ1982508.1"/>
    <property type="molecule type" value="Genomic_DNA"/>
</dbReference>
<feature type="compositionally biased region" description="Low complexity" evidence="8">
    <location>
        <begin position="102"/>
        <end position="111"/>
    </location>
</feature>
<dbReference type="OrthoDB" id="185618at2759"/>
<evidence type="ECO:0000256" key="8">
    <source>
        <dbReference type="SAM" id="MobiDB-lite"/>
    </source>
</evidence>
<feature type="domain" description="RanBD1" evidence="9">
    <location>
        <begin position="522"/>
        <end position="638"/>
    </location>
</feature>
<evidence type="ECO:0000256" key="1">
    <source>
        <dbReference type="ARBA" id="ARBA00004567"/>
    </source>
</evidence>
<evidence type="ECO:0000256" key="6">
    <source>
        <dbReference type="ARBA" id="ARBA00023132"/>
    </source>
</evidence>
<dbReference type="SMART" id="SM00160">
    <property type="entry name" value="RanBD"/>
    <property type="match status" value="1"/>
</dbReference>
<evidence type="ECO:0000313" key="10">
    <source>
        <dbReference type="EMBL" id="KAJ1982508.1"/>
    </source>
</evidence>
<keyword evidence="3" id="KW-0509">mRNA transport</keyword>
<evidence type="ECO:0000256" key="3">
    <source>
        <dbReference type="ARBA" id="ARBA00022816"/>
    </source>
</evidence>
<feature type="compositionally biased region" description="Low complexity" evidence="8">
    <location>
        <begin position="267"/>
        <end position="276"/>
    </location>
</feature>
<protein>
    <recommendedName>
        <fullName evidence="9">RanBD1 domain-containing protein</fullName>
    </recommendedName>
</protein>
<keyword evidence="7" id="KW-0539">Nucleus</keyword>
<feature type="compositionally biased region" description="Polar residues" evidence="8">
    <location>
        <begin position="122"/>
        <end position="140"/>
    </location>
</feature>
<accession>A0A9W8EAP6</accession>
<feature type="compositionally biased region" description="Pro residues" evidence="8">
    <location>
        <begin position="143"/>
        <end position="154"/>
    </location>
</feature>
<dbReference type="GO" id="GO:0015031">
    <property type="term" value="P:protein transport"/>
    <property type="evidence" value="ECO:0007669"/>
    <property type="project" value="UniProtKB-KW"/>
</dbReference>
<dbReference type="Pfam" id="PF00638">
    <property type="entry name" value="Ran_BP1"/>
    <property type="match status" value="1"/>
</dbReference>
<keyword evidence="6" id="KW-0906">Nuclear pore complex</keyword>
<evidence type="ECO:0000313" key="11">
    <source>
        <dbReference type="Proteomes" id="UP001151582"/>
    </source>
</evidence>
<keyword evidence="5" id="KW-0811">Translocation</keyword>
<dbReference type="CDD" id="cd13170">
    <property type="entry name" value="RanBD_NUP50"/>
    <property type="match status" value="1"/>
</dbReference>
<sequence>MVKRSAEMQLTKLNQFEDDNDDAVVDDGSGFRKASDTSLAQRKIKKPSSRLAKNGGKVSAPQPAPFAGFGGFGANNTAQPSAPTAGVNSFSGFSFGSATSTTSFSAPSFGAPRKPSPAAESSMATEGRSASTETPTTASLGSIPPPKTFQPFQPPNASTIAASGSQTSAMFNKPAATTFQPFKPPTTTVTTAAPTLSTQSSTMSIDEPSELTDQHKRYLRARLGLNKSFQKALEGYLTKDPYIDLAFCFAKYEKHLKGIQDSYQGLTKPASSTAPSKPTPAPATSHQPQPATAGFGRSSASFSAPHTQPGAASFTGFATSKPMEPATALPTASDAPMPSKPAIFSSGFTFGGANKPADSTSTTGFGFPSQTTPAATAFGFGGAIANGSTQNSTGDATSTSGSTAKPAAAFTFGTTSSAAPAFGSSSSGSAFGGFGASPAPSTTSGGSSAPSFTFGSTAGSANPFTAGSAFSFQGAPNATQPGSSQTPPEQSSGNGNGDDNDDAADTTHEANDETASGQPSVGEEDEDSLYQTVCKVFSFDKKNGKYADLGVGHLRINQHRETKGIRLLCRQRGTDKITLNVAVFAAMKFEHTAGKKDVVFDAVAEGGALNRFIVRVKTPELATETLAELESARDKVAAAS</sequence>
<dbReference type="InterPro" id="IPR053074">
    <property type="entry name" value="NPC_Nucleoporin"/>
</dbReference>
<evidence type="ECO:0000256" key="5">
    <source>
        <dbReference type="ARBA" id="ARBA00023010"/>
    </source>
</evidence>
<evidence type="ECO:0000256" key="4">
    <source>
        <dbReference type="ARBA" id="ARBA00022927"/>
    </source>
</evidence>
<dbReference type="PANTHER" id="PTHR38697:SF1">
    <property type="entry name" value="NUCLEAR PORE COMPLEX PROTEIN SIMILAR TO S. CEREVISIAE NUP2 (EUROFUNG)"/>
    <property type="match status" value="1"/>
</dbReference>